<keyword evidence="3 5" id="KW-1133">Transmembrane helix</keyword>
<dbReference type="InterPro" id="IPR020846">
    <property type="entry name" value="MFS_dom"/>
</dbReference>
<dbReference type="InterPro" id="IPR036259">
    <property type="entry name" value="MFS_trans_sf"/>
</dbReference>
<feature type="transmembrane region" description="Helical" evidence="5">
    <location>
        <begin position="141"/>
        <end position="160"/>
    </location>
</feature>
<dbReference type="Gene3D" id="1.20.1250.20">
    <property type="entry name" value="MFS general substrate transporter like domains"/>
    <property type="match status" value="2"/>
</dbReference>
<evidence type="ECO:0000256" key="5">
    <source>
        <dbReference type="SAM" id="Phobius"/>
    </source>
</evidence>
<dbReference type="CDD" id="cd17365">
    <property type="entry name" value="MFS_PcaK_like"/>
    <property type="match status" value="1"/>
</dbReference>
<dbReference type="PANTHER" id="PTHR23508">
    <property type="entry name" value="CARBOXYLIC ACID TRANSPORTER PROTEIN HOMOLOG"/>
    <property type="match status" value="1"/>
</dbReference>
<dbReference type="Pfam" id="PF07690">
    <property type="entry name" value="MFS_1"/>
    <property type="match status" value="1"/>
</dbReference>
<evidence type="ECO:0000313" key="7">
    <source>
        <dbReference type="EMBL" id="STD14528.1"/>
    </source>
</evidence>
<evidence type="ECO:0000259" key="6">
    <source>
        <dbReference type="PROSITE" id="PS50850"/>
    </source>
</evidence>
<evidence type="ECO:0000256" key="2">
    <source>
        <dbReference type="ARBA" id="ARBA00022692"/>
    </source>
</evidence>
<gene>
    <name evidence="7" type="primary">pcaK</name>
    <name evidence="7" type="ORF">NCTC7915_02118</name>
</gene>
<keyword evidence="2 5" id="KW-0812">Transmembrane</keyword>
<feature type="transmembrane region" description="Helical" evidence="5">
    <location>
        <begin position="118"/>
        <end position="135"/>
    </location>
</feature>
<sequence>MVAFGAAIPTLFENKYLGMTPGDATLIATVSLIGVAIGSILGGPLTDKFGRRGGLMAAIALFSFSTIAVPLTPSIPFFAAARFLAGIGLGASMPIAIATATESGRHDRKASSTTMTMTGYHVGAVLISIVAMTVLPHWQLLFYIGGAAGLPLIPLVWLFFHDSHSALVPRHNRSTFGDLLSNHKGAILGSWVASFLSLLLVYGLNIWLPQLMRSAGYSLDASLSLLFIMNAGAITGLAIAGIVADRGGIKRSTAIWFAASAVFLALLSIHWENEFILHILMFITGLFVFSAQGLIYAHIAHLIIPSKRGTALGLASGIGRIGAITGPAITGTLLSAGLGHPWGFYVFSGIALLGTLAVLLMPATPRSLR</sequence>
<dbReference type="GO" id="GO:0005886">
    <property type="term" value="C:plasma membrane"/>
    <property type="evidence" value="ECO:0007669"/>
    <property type="project" value="UniProtKB-SubCell"/>
</dbReference>
<feature type="transmembrane region" description="Helical" evidence="5">
    <location>
        <begin position="277"/>
        <end position="299"/>
    </location>
</feature>
<reference evidence="7 8" key="1">
    <citation type="submission" date="2018-06" db="EMBL/GenBank/DDBJ databases">
        <authorList>
            <consortium name="Pathogen Informatics"/>
            <person name="Doyle S."/>
        </authorList>
    </citation>
    <scope>NUCLEOTIDE SEQUENCE [LARGE SCALE GENOMIC DNA]</scope>
    <source>
        <strain evidence="7 8">NCTC7915</strain>
    </source>
</reference>
<feature type="transmembrane region" description="Helical" evidence="5">
    <location>
        <begin position="24"/>
        <end position="42"/>
    </location>
</feature>
<proteinExistence type="predicted"/>
<dbReference type="AlphaFoldDB" id="A0AA46BQ58"/>
<organism evidence="7 8">
    <name type="scientific">Dermatophilus congolensis</name>
    <dbReference type="NCBI Taxonomy" id="1863"/>
    <lineage>
        <taxon>Bacteria</taxon>
        <taxon>Bacillati</taxon>
        <taxon>Actinomycetota</taxon>
        <taxon>Actinomycetes</taxon>
        <taxon>Micrococcales</taxon>
        <taxon>Dermatophilaceae</taxon>
        <taxon>Dermatophilus</taxon>
    </lineage>
</organism>
<comment type="subcellular location">
    <subcellularLocation>
        <location evidence="1">Cell membrane</location>
        <topology evidence="1">Multi-pass membrane protein</topology>
    </subcellularLocation>
</comment>
<dbReference type="EMBL" id="UFYA01000001">
    <property type="protein sequence ID" value="STD14528.1"/>
    <property type="molecule type" value="Genomic_DNA"/>
</dbReference>
<feature type="transmembrane region" description="Helical" evidence="5">
    <location>
        <begin position="311"/>
        <end position="336"/>
    </location>
</feature>
<comment type="caution">
    <text evidence="7">The sequence shown here is derived from an EMBL/GenBank/DDBJ whole genome shotgun (WGS) entry which is preliminary data.</text>
</comment>
<accession>A0AA46BQ58</accession>
<feature type="transmembrane region" description="Helical" evidence="5">
    <location>
        <begin position="342"/>
        <end position="363"/>
    </location>
</feature>
<evidence type="ECO:0000256" key="1">
    <source>
        <dbReference type="ARBA" id="ARBA00004651"/>
    </source>
</evidence>
<dbReference type="PANTHER" id="PTHR23508:SF10">
    <property type="entry name" value="CARBOXYLIC ACID TRANSPORTER PROTEIN HOMOLOG"/>
    <property type="match status" value="1"/>
</dbReference>
<dbReference type="InterPro" id="IPR011701">
    <property type="entry name" value="MFS"/>
</dbReference>
<feature type="transmembrane region" description="Helical" evidence="5">
    <location>
        <begin position="186"/>
        <end position="209"/>
    </location>
</feature>
<feature type="transmembrane region" description="Helical" evidence="5">
    <location>
        <begin position="77"/>
        <end position="97"/>
    </location>
</feature>
<dbReference type="PROSITE" id="PS50850">
    <property type="entry name" value="MFS"/>
    <property type="match status" value="1"/>
</dbReference>
<feature type="transmembrane region" description="Helical" evidence="5">
    <location>
        <begin position="54"/>
        <end position="71"/>
    </location>
</feature>
<feature type="domain" description="Major facilitator superfamily (MFS) profile" evidence="6">
    <location>
        <begin position="1"/>
        <end position="366"/>
    </location>
</feature>
<protein>
    <submittedName>
        <fullName evidence="7">4-hydroxybenzoate transporter PcaK</fullName>
    </submittedName>
</protein>
<feature type="transmembrane region" description="Helical" evidence="5">
    <location>
        <begin position="254"/>
        <end position="271"/>
    </location>
</feature>
<feature type="transmembrane region" description="Helical" evidence="5">
    <location>
        <begin position="221"/>
        <end position="242"/>
    </location>
</feature>
<evidence type="ECO:0000256" key="4">
    <source>
        <dbReference type="ARBA" id="ARBA00023136"/>
    </source>
</evidence>
<dbReference type="GO" id="GO:0046943">
    <property type="term" value="F:carboxylic acid transmembrane transporter activity"/>
    <property type="evidence" value="ECO:0007669"/>
    <property type="project" value="TreeGrafter"/>
</dbReference>
<evidence type="ECO:0000313" key="8">
    <source>
        <dbReference type="Proteomes" id="UP000254118"/>
    </source>
</evidence>
<evidence type="ECO:0000256" key="3">
    <source>
        <dbReference type="ARBA" id="ARBA00022989"/>
    </source>
</evidence>
<dbReference type="SUPFAM" id="SSF103473">
    <property type="entry name" value="MFS general substrate transporter"/>
    <property type="match status" value="1"/>
</dbReference>
<name>A0AA46BQ58_9MICO</name>
<keyword evidence="4 5" id="KW-0472">Membrane</keyword>
<dbReference type="Proteomes" id="UP000254118">
    <property type="component" value="Unassembled WGS sequence"/>
</dbReference>